<feature type="signal peptide" evidence="5">
    <location>
        <begin position="1"/>
        <end position="23"/>
    </location>
</feature>
<evidence type="ECO:0000256" key="2">
    <source>
        <dbReference type="ARBA" id="ARBA00022748"/>
    </source>
</evidence>
<evidence type="ECO:0000313" key="7">
    <source>
        <dbReference type="EMBL" id="SEV94065.1"/>
    </source>
</evidence>
<dbReference type="Proteomes" id="UP000199437">
    <property type="component" value="Unassembled WGS sequence"/>
</dbReference>
<comment type="subcellular location">
    <subcellularLocation>
        <location evidence="1">Cell envelope</location>
    </subcellularLocation>
</comment>
<dbReference type="CDD" id="cd02966">
    <property type="entry name" value="TlpA_like_family"/>
    <property type="match status" value="1"/>
</dbReference>
<evidence type="ECO:0000256" key="1">
    <source>
        <dbReference type="ARBA" id="ARBA00004196"/>
    </source>
</evidence>
<name>A0A1I0MZJ2_9BACT</name>
<evidence type="ECO:0000256" key="4">
    <source>
        <dbReference type="ARBA" id="ARBA00023284"/>
    </source>
</evidence>
<dbReference type="GO" id="GO:0016491">
    <property type="term" value="F:oxidoreductase activity"/>
    <property type="evidence" value="ECO:0007669"/>
    <property type="project" value="InterPro"/>
</dbReference>
<dbReference type="InterPro" id="IPR036249">
    <property type="entry name" value="Thioredoxin-like_sf"/>
</dbReference>
<reference evidence="8" key="1">
    <citation type="submission" date="2016-10" db="EMBL/GenBank/DDBJ databases">
        <authorList>
            <person name="Varghese N."/>
            <person name="Submissions S."/>
        </authorList>
    </citation>
    <scope>NUCLEOTIDE SEQUENCE [LARGE SCALE GENOMIC DNA]</scope>
    <source>
        <strain evidence="8">CGMCC 1.12402</strain>
    </source>
</reference>
<keyword evidence="5" id="KW-0732">Signal</keyword>
<dbReference type="InterPro" id="IPR013740">
    <property type="entry name" value="Redoxin"/>
</dbReference>
<dbReference type="EMBL" id="FOIR01000001">
    <property type="protein sequence ID" value="SEV94065.1"/>
    <property type="molecule type" value="Genomic_DNA"/>
</dbReference>
<protein>
    <submittedName>
        <fullName evidence="7">Redoxin</fullName>
    </submittedName>
</protein>
<feature type="chain" id="PRO_5011726870" evidence="5">
    <location>
        <begin position="24"/>
        <end position="456"/>
    </location>
</feature>
<dbReference type="PANTHER" id="PTHR42852:SF6">
    <property type="entry name" value="THIOL:DISULFIDE INTERCHANGE PROTEIN DSBE"/>
    <property type="match status" value="1"/>
</dbReference>
<proteinExistence type="predicted"/>
<dbReference type="Pfam" id="PF08534">
    <property type="entry name" value="Redoxin"/>
    <property type="match status" value="1"/>
</dbReference>
<dbReference type="GO" id="GO:0030313">
    <property type="term" value="C:cell envelope"/>
    <property type="evidence" value="ECO:0007669"/>
    <property type="project" value="UniProtKB-SubCell"/>
</dbReference>
<evidence type="ECO:0000256" key="5">
    <source>
        <dbReference type="SAM" id="SignalP"/>
    </source>
</evidence>
<feature type="domain" description="Thioredoxin" evidence="6">
    <location>
        <begin position="295"/>
        <end position="456"/>
    </location>
</feature>
<dbReference type="InterPro" id="IPR050553">
    <property type="entry name" value="Thioredoxin_ResA/DsbE_sf"/>
</dbReference>
<keyword evidence="3" id="KW-1015">Disulfide bond</keyword>
<dbReference type="OrthoDB" id="6399635at2"/>
<keyword evidence="8" id="KW-1185">Reference proteome</keyword>
<keyword evidence="2" id="KW-0201">Cytochrome c-type biogenesis</keyword>
<dbReference type="InterPro" id="IPR013766">
    <property type="entry name" value="Thioredoxin_domain"/>
</dbReference>
<organism evidence="7 8">
    <name type="scientific">Roseivirga pacifica</name>
    <dbReference type="NCBI Taxonomy" id="1267423"/>
    <lineage>
        <taxon>Bacteria</taxon>
        <taxon>Pseudomonadati</taxon>
        <taxon>Bacteroidota</taxon>
        <taxon>Cytophagia</taxon>
        <taxon>Cytophagales</taxon>
        <taxon>Roseivirgaceae</taxon>
        <taxon>Roseivirga</taxon>
    </lineage>
</organism>
<evidence type="ECO:0000313" key="8">
    <source>
        <dbReference type="Proteomes" id="UP000199437"/>
    </source>
</evidence>
<dbReference type="Gene3D" id="3.40.30.10">
    <property type="entry name" value="Glutaredoxin"/>
    <property type="match status" value="1"/>
</dbReference>
<evidence type="ECO:0000259" key="6">
    <source>
        <dbReference type="PROSITE" id="PS51352"/>
    </source>
</evidence>
<evidence type="ECO:0000256" key="3">
    <source>
        <dbReference type="ARBA" id="ARBA00023157"/>
    </source>
</evidence>
<accession>A0A1I0MZJ2</accession>
<dbReference type="PROSITE" id="PS51352">
    <property type="entry name" value="THIOREDOXIN_2"/>
    <property type="match status" value="1"/>
</dbReference>
<dbReference type="AlphaFoldDB" id="A0A1I0MZJ2"/>
<dbReference type="GO" id="GO:0017004">
    <property type="term" value="P:cytochrome complex assembly"/>
    <property type="evidence" value="ECO:0007669"/>
    <property type="project" value="UniProtKB-KW"/>
</dbReference>
<sequence>MIKGAHFLSRMLFMLLLAHFPFGEEQSSSIFSSTIKNFYPSFLDIDLSYDYSALPVFTTRLIVDDDGAFRFNQRMSSNGFVGFYHYETARYIRFWLAPNSQLKTSFDWQNPASSIRFDGQGSNENELLNSIDANREVLLASSTKTSQTMYTEALTKESTQINSAFKAGHISFEFHSIMSLDAKFFWLAKGLESGQLSPEDVLSKTKLSNSKAIGSINYFRFLRAYGLRAFQEKSQEERYNAFAEILSEGILELFWAYDIRQMSQQEEIDFSLLNAYQLYSNRFNNKALLAYAHKYLTGLEDELYRVNTPITKDLVLVENSSLSIADIVEKFKGEVLFFDMWATWCKPCIAEMGASSKKPLEEFIKDKPVKIIYLSVDKDNAAERWKEMAKELRLNSHNYRLSTEQVKEALNYLGEPTNIYSIPRYFIVSKEGGLVNSRAPYPSSGEQLYNELSKYF</sequence>
<dbReference type="STRING" id="1267423.SAMN05216290_0814"/>
<keyword evidence="4" id="KW-0676">Redox-active center</keyword>
<dbReference type="SUPFAM" id="SSF52833">
    <property type="entry name" value="Thioredoxin-like"/>
    <property type="match status" value="1"/>
</dbReference>
<gene>
    <name evidence="7" type="ORF">SAMN05216290_0814</name>
</gene>
<dbReference type="PANTHER" id="PTHR42852">
    <property type="entry name" value="THIOL:DISULFIDE INTERCHANGE PROTEIN DSBE"/>
    <property type="match status" value="1"/>
</dbReference>